<evidence type="ECO:0000313" key="2">
    <source>
        <dbReference type="EMBL" id="GAF91550.1"/>
    </source>
</evidence>
<evidence type="ECO:0000259" key="1">
    <source>
        <dbReference type="Pfam" id="PF13701"/>
    </source>
</evidence>
<name>X0USX8_9ZZZZ</name>
<dbReference type="AlphaFoldDB" id="X0USX8"/>
<proteinExistence type="predicted"/>
<comment type="caution">
    <text evidence="2">The sequence shown here is derived from an EMBL/GenBank/DDBJ whole genome shotgun (WGS) entry which is preliminary data.</text>
</comment>
<gene>
    <name evidence="2" type="ORF">S01H1_21014</name>
</gene>
<feature type="domain" description="Transposase DDE" evidence="1">
    <location>
        <begin position="11"/>
        <end position="150"/>
    </location>
</feature>
<protein>
    <recommendedName>
        <fullName evidence="1">Transposase DDE domain-containing protein</fullName>
    </recommendedName>
</protein>
<dbReference type="InterPro" id="IPR025668">
    <property type="entry name" value="Tnp_DDE_dom"/>
</dbReference>
<reference evidence="2" key="1">
    <citation type="journal article" date="2014" name="Front. Microbiol.">
        <title>High frequency of phylogenetically diverse reductive dehalogenase-homologous genes in deep subseafloor sedimentary metagenomes.</title>
        <authorList>
            <person name="Kawai M."/>
            <person name="Futagami T."/>
            <person name="Toyoda A."/>
            <person name="Takaki Y."/>
            <person name="Nishi S."/>
            <person name="Hori S."/>
            <person name="Arai W."/>
            <person name="Tsubouchi T."/>
            <person name="Morono Y."/>
            <person name="Uchiyama I."/>
            <person name="Ito T."/>
            <person name="Fujiyama A."/>
            <person name="Inagaki F."/>
            <person name="Takami H."/>
        </authorList>
    </citation>
    <scope>NUCLEOTIDE SEQUENCE</scope>
    <source>
        <strain evidence="2">Expedition CK06-06</strain>
    </source>
</reference>
<accession>X0USX8</accession>
<feature type="non-terminal residue" evidence="2">
    <location>
        <position position="262"/>
    </location>
</feature>
<sequence length="262" mass="30371">NADMMAFSQRQENEETSTLDMDATVVETTKEEALYSYKGYKSYQPINVWWAEKQTVLHTEFRDGNVPAGYKNLRILKEALEHLPDGVKSVRLRSDSAGYQHNLLKYCETEKNKRFGRIEFAIGCDVREEFKEAALLVEEEEWRPIYKTVKKKKVKTKQEWADVGFVPNAIGHSKNSPEYRYIAIREPLEQIVFPGMEQEMLFPFPTLSMGEKKYKLFGIVTNREIEGEELIHWHRQRCGKSEEAHGVMKHDLAGGKLPSSSF</sequence>
<dbReference type="Pfam" id="PF13701">
    <property type="entry name" value="DDE_Tnp_1_4"/>
    <property type="match status" value="1"/>
</dbReference>
<dbReference type="EMBL" id="BARS01011587">
    <property type="protein sequence ID" value="GAF91550.1"/>
    <property type="molecule type" value="Genomic_DNA"/>
</dbReference>
<organism evidence="2">
    <name type="scientific">marine sediment metagenome</name>
    <dbReference type="NCBI Taxonomy" id="412755"/>
    <lineage>
        <taxon>unclassified sequences</taxon>
        <taxon>metagenomes</taxon>
        <taxon>ecological metagenomes</taxon>
    </lineage>
</organism>
<feature type="non-terminal residue" evidence="2">
    <location>
        <position position="1"/>
    </location>
</feature>